<dbReference type="EMBL" id="JAQMLS010000002">
    <property type="protein sequence ID" value="MDB8741449.1"/>
    <property type="molecule type" value="Genomic_DNA"/>
</dbReference>
<organism evidence="1 2">
    <name type="scientific">Ruminococcus bicirculans</name>
    <name type="common">ex Wegman et al. 2014</name>
    <dbReference type="NCBI Taxonomy" id="1160721"/>
    <lineage>
        <taxon>Bacteria</taxon>
        <taxon>Bacillati</taxon>
        <taxon>Bacillota</taxon>
        <taxon>Clostridia</taxon>
        <taxon>Eubacteriales</taxon>
        <taxon>Oscillospiraceae</taxon>
        <taxon>Ruminococcus</taxon>
    </lineage>
</organism>
<dbReference type="PANTHER" id="PTHR33747">
    <property type="entry name" value="UPF0225 PROTEIN SCO1677"/>
    <property type="match status" value="1"/>
</dbReference>
<gene>
    <name evidence="1" type="ORF">PNV70_05140</name>
</gene>
<evidence type="ECO:0000313" key="1">
    <source>
        <dbReference type="EMBL" id="MDB8741449.1"/>
    </source>
</evidence>
<dbReference type="Gene3D" id="3.10.450.50">
    <property type="match status" value="1"/>
</dbReference>
<dbReference type="RefSeq" id="WP_195551269.1">
    <property type="nucleotide sequence ID" value="NZ_JADMNX010000002.1"/>
</dbReference>
<evidence type="ECO:0000313" key="2">
    <source>
        <dbReference type="Proteomes" id="UP001211421"/>
    </source>
</evidence>
<accession>A0AAW6E171</accession>
<dbReference type="AlphaFoldDB" id="A0AAW6E171"/>
<name>A0AAW6E171_9FIRM</name>
<dbReference type="PANTHER" id="PTHR33747:SF1">
    <property type="entry name" value="ADENYLATE CYCLASE-ASSOCIATED CAP C-TERMINAL DOMAIN-CONTAINING PROTEIN"/>
    <property type="match status" value="1"/>
</dbReference>
<proteinExistence type="predicted"/>
<sequence length="319" mass="37183">MSRFPRIYAESTITRMNKKLALPQETMSLLYDYFEAFANLYQLLPLKDAYKIISRQNKGLITLDEFIAFSEIARHEKHYYYILAKDELYLDAPKEEPIDRELVHSCLVDIDYEDYYNMVKHQAGKPLKILPKQELLKYKDDMYIADTPYVRAMMNFLCTRLQLSAQRAEDIISDFILIITCDDRPFDAVSKMLDRVKLKMTESQLEDFIKLFTDLNNNTRLPQNRGFTPHELSTNRGGQEVIDSISFGPNITAAFKSGEADIEEYRKEILMSELPEKVKMDMLRQLSQIEGKNTTQKKVGRNDPCHCGSGKKYKKCCEK</sequence>
<protein>
    <submittedName>
        <fullName evidence="1">SEC-C metal-binding domain-containing protein</fullName>
    </submittedName>
</protein>
<comment type="caution">
    <text evidence="1">The sequence shown here is derived from an EMBL/GenBank/DDBJ whole genome shotgun (WGS) entry which is preliminary data.</text>
</comment>
<dbReference type="Pfam" id="PF02810">
    <property type="entry name" value="SEC-C"/>
    <property type="match status" value="1"/>
</dbReference>
<reference evidence="1" key="1">
    <citation type="submission" date="2023-01" db="EMBL/GenBank/DDBJ databases">
        <title>Human gut microbiome strain richness.</title>
        <authorList>
            <person name="Chen-Liaw A."/>
        </authorList>
    </citation>
    <scope>NUCLEOTIDE SEQUENCE</scope>
    <source>
        <strain evidence="1">D59st1_B8_D59t2_181005</strain>
    </source>
</reference>
<dbReference type="InterPro" id="IPR004027">
    <property type="entry name" value="SEC_C_motif"/>
</dbReference>
<dbReference type="SUPFAM" id="SSF103642">
    <property type="entry name" value="Sec-C motif"/>
    <property type="match status" value="1"/>
</dbReference>
<dbReference type="Proteomes" id="UP001211421">
    <property type="component" value="Unassembled WGS sequence"/>
</dbReference>